<keyword evidence="4" id="KW-1185">Reference proteome</keyword>
<protein>
    <recommendedName>
        <fullName evidence="2">Nephrocystin 3-like N-terminal domain-containing protein</fullName>
    </recommendedName>
</protein>
<dbReference type="SUPFAM" id="SSF52540">
    <property type="entry name" value="P-loop containing nucleoside triphosphate hydrolases"/>
    <property type="match status" value="1"/>
</dbReference>
<dbReference type="AlphaFoldDB" id="A0A6A6TLT8"/>
<accession>A0A6A6TLT8</accession>
<evidence type="ECO:0000256" key="1">
    <source>
        <dbReference type="ARBA" id="ARBA00022737"/>
    </source>
</evidence>
<proteinExistence type="predicted"/>
<name>A0A6A6TLT8_9PLEO</name>
<evidence type="ECO:0000313" key="4">
    <source>
        <dbReference type="Proteomes" id="UP000799324"/>
    </source>
</evidence>
<dbReference type="InterPro" id="IPR056884">
    <property type="entry name" value="NPHP3-like_N"/>
</dbReference>
<dbReference type="Gene3D" id="3.40.50.300">
    <property type="entry name" value="P-loop containing nucleotide triphosphate hydrolases"/>
    <property type="match status" value="1"/>
</dbReference>
<evidence type="ECO:0000313" key="3">
    <source>
        <dbReference type="EMBL" id="KAF2660291.1"/>
    </source>
</evidence>
<sequence length="715" mass="80209">MRNKLQDDLKRDAGNWLLQRTEYRHWENEGGASGLRIEGEVGTGKSILTSTVFEHISAKYSTAGEIGIPTAVFYCSGVRDSYGSPATDGTESGASGANDILRSILRQFGQSTEGFQLLAEEYKSRPQNRKELQLSDTKRLLRQLVEMHKRSFIVLDALDECLTTGQDTKRLNIMELFQELLSTDVSVKIFVSSRFESDIQERLKAWSTVPVIPAVTKNDLDIFVDRTIDRELQDKEDCDENDKNELKEKLKVKASRNFRWAQVSLDYICEPNRSGFDLLSVLESIPSELNDFYFNLLCEVKNDHSPLNRILGMRALQLLVATTRLKNRQTTRHFLIAVRANTSYENRPIEIRHIRAACHHLVTWDKISESFAFGHFSVAEFFNADSSTNRHSQAIRSDFDTGALWPLVSESAITLLAEYTSASKLYWAQFNSNLKESLCNPCVDVHLKVQSNTEHHTRVAVLGAGVDVHYGDFDSDTLEGVSFSSVLRYGKLLVEEWYLGEGLTNFGGIQIAATLRQVEPDCDISIVKFCSVLGSQDSPPPNIENALLWACQREVDIILVSTPLYTSAMTDQIRATLEKVAKKDIIIIYNVLDYNDKDNSTTGPAVETRKPETYFFHGDKSLQGVLPYTRYSAQTAVAIIGSAIASGIAAFALQNYYQDATNGPPKSKRQFVKEWFDKLADEGTTGNAKKMPWSLVKGTAGGDGRSEPRLQAMLY</sequence>
<dbReference type="InterPro" id="IPR027417">
    <property type="entry name" value="P-loop_NTPase"/>
</dbReference>
<keyword evidence="1" id="KW-0677">Repeat</keyword>
<evidence type="ECO:0000259" key="2">
    <source>
        <dbReference type="Pfam" id="PF24883"/>
    </source>
</evidence>
<dbReference type="GO" id="GO:0006508">
    <property type="term" value="P:proteolysis"/>
    <property type="evidence" value="ECO:0007669"/>
    <property type="project" value="InterPro"/>
</dbReference>
<dbReference type="PANTHER" id="PTHR10039">
    <property type="entry name" value="AMELOGENIN"/>
    <property type="match status" value="1"/>
</dbReference>
<dbReference type="InterPro" id="IPR036852">
    <property type="entry name" value="Peptidase_S8/S53_dom_sf"/>
</dbReference>
<dbReference type="OrthoDB" id="1577640at2759"/>
<gene>
    <name evidence="3" type="ORF">K491DRAFT_77386</name>
</gene>
<dbReference type="EMBL" id="MU004300">
    <property type="protein sequence ID" value="KAF2660291.1"/>
    <property type="molecule type" value="Genomic_DNA"/>
</dbReference>
<dbReference type="Proteomes" id="UP000799324">
    <property type="component" value="Unassembled WGS sequence"/>
</dbReference>
<dbReference type="PANTHER" id="PTHR10039:SF16">
    <property type="entry name" value="GPI INOSITOL-DEACYLASE"/>
    <property type="match status" value="1"/>
</dbReference>
<dbReference type="Pfam" id="PF24883">
    <property type="entry name" value="NPHP3_N"/>
    <property type="match status" value="1"/>
</dbReference>
<organism evidence="3 4">
    <name type="scientific">Lophiostoma macrostomum CBS 122681</name>
    <dbReference type="NCBI Taxonomy" id="1314788"/>
    <lineage>
        <taxon>Eukaryota</taxon>
        <taxon>Fungi</taxon>
        <taxon>Dikarya</taxon>
        <taxon>Ascomycota</taxon>
        <taxon>Pezizomycotina</taxon>
        <taxon>Dothideomycetes</taxon>
        <taxon>Pleosporomycetidae</taxon>
        <taxon>Pleosporales</taxon>
        <taxon>Lophiostomataceae</taxon>
        <taxon>Lophiostoma</taxon>
    </lineage>
</organism>
<feature type="domain" description="Nephrocystin 3-like N-terminal" evidence="2">
    <location>
        <begin position="14"/>
        <end position="194"/>
    </location>
</feature>
<dbReference type="SUPFAM" id="SSF52743">
    <property type="entry name" value="Subtilisin-like"/>
    <property type="match status" value="1"/>
</dbReference>
<dbReference type="Gene3D" id="3.40.50.200">
    <property type="entry name" value="Peptidase S8/S53 domain"/>
    <property type="match status" value="1"/>
</dbReference>
<reference evidence="3" key="1">
    <citation type="journal article" date="2020" name="Stud. Mycol.">
        <title>101 Dothideomycetes genomes: a test case for predicting lifestyles and emergence of pathogens.</title>
        <authorList>
            <person name="Haridas S."/>
            <person name="Albert R."/>
            <person name="Binder M."/>
            <person name="Bloem J."/>
            <person name="Labutti K."/>
            <person name="Salamov A."/>
            <person name="Andreopoulos B."/>
            <person name="Baker S."/>
            <person name="Barry K."/>
            <person name="Bills G."/>
            <person name="Bluhm B."/>
            <person name="Cannon C."/>
            <person name="Castanera R."/>
            <person name="Culley D."/>
            <person name="Daum C."/>
            <person name="Ezra D."/>
            <person name="Gonzalez J."/>
            <person name="Henrissat B."/>
            <person name="Kuo A."/>
            <person name="Liang C."/>
            <person name="Lipzen A."/>
            <person name="Lutzoni F."/>
            <person name="Magnuson J."/>
            <person name="Mondo S."/>
            <person name="Nolan M."/>
            <person name="Ohm R."/>
            <person name="Pangilinan J."/>
            <person name="Park H.-J."/>
            <person name="Ramirez L."/>
            <person name="Alfaro M."/>
            <person name="Sun H."/>
            <person name="Tritt A."/>
            <person name="Yoshinaga Y."/>
            <person name="Zwiers L.-H."/>
            <person name="Turgeon B."/>
            <person name="Goodwin S."/>
            <person name="Spatafora J."/>
            <person name="Crous P."/>
            <person name="Grigoriev I."/>
        </authorList>
    </citation>
    <scope>NUCLEOTIDE SEQUENCE</scope>
    <source>
        <strain evidence="3">CBS 122681</strain>
    </source>
</reference>
<dbReference type="GO" id="GO:0004252">
    <property type="term" value="F:serine-type endopeptidase activity"/>
    <property type="evidence" value="ECO:0007669"/>
    <property type="project" value="InterPro"/>
</dbReference>